<sequence>MPMLILCILSYATFKRAPAYEWFVEGGKEGIDIAISILPYLLGMFVSISILRESGALDAFIQLFVPVLAFFGVPAEIVPLAIVRPISGTASLAMMTEITKVYGPDSFIGRLVATMQGSTDTTLYILTVYFGAVQIKKMKYAMKVGLMADFVSVIVSIIIVKLLFM</sequence>
<accession>A0A9D1PM22</accession>
<name>A0A9D1PM22_9BACI</name>
<comment type="caution">
    <text evidence="3">The sequence shown here is derived from an EMBL/GenBank/DDBJ whole genome shotgun (WGS) entry which is preliminary data.</text>
</comment>
<gene>
    <name evidence="3" type="ORF">H9895_07540</name>
</gene>
<proteinExistence type="predicted"/>
<feature type="transmembrane region" description="Helical" evidence="1">
    <location>
        <begin position="144"/>
        <end position="164"/>
    </location>
</feature>
<keyword evidence="1" id="KW-0812">Transmembrane</keyword>
<keyword evidence="1" id="KW-0472">Membrane</keyword>
<feature type="transmembrane region" description="Helical" evidence="1">
    <location>
        <begin position="107"/>
        <end position="132"/>
    </location>
</feature>
<dbReference type="AlphaFoldDB" id="A0A9D1PM22"/>
<dbReference type="InterPro" id="IPR052549">
    <property type="entry name" value="SpmB"/>
</dbReference>
<dbReference type="PANTHER" id="PTHR35793">
    <property type="entry name" value="INNER MEMBRANE PROTEIN YJIG"/>
    <property type="match status" value="1"/>
</dbReference>
<reference evidence="3" key="2">
    <citation type="submission" date="2021-04" db="EMBL/GenBank/DDBJ databases">
        <authorList>
            <person name="Gilroy R."/>
        </authorList>
    </citation>
    <scope>NUCLEOTIDE SEQUENCE</scope>
    <source>
        <strain evidence="3">CHK169-2315</strain>
    </source>
</reference>
<feature type="transmembrane region" description="Helical" evidence="1">
    <location>
        <begin position="63"/>
        <end position="87"/>
    </location>
</feature>
<dbReference type="Proteomes" id="UP000823937">
    <property type="component" value="Unassembled WGS sequence"/>
</dbReference>
<keyword evidence="1" id="KW-1133">Transmembrane helix</keyword>
<dbReference type="Pfam" id="PF07670">
    <property type="entry name" value="Gate"/>
    <property type="match status" value="1"/>
</dbReference>
<evidence type="ECO:0000256" key="1">
    <source>
        <dbReference type="SAM" id="Phobius"/>
    </source>
</evidence>
<dbReference type="InterPro" id="IPR011642">
    <property type="entry name" value="Gate_dom"/>
</dbReference>
<feature type="domain" description="Nucleoside transporter/FeoB GTPase Gate" evidence="2">
    <location>
        <begin position="35"/>
        <end position="135"/>
    </location>
</feature>
<reference evidence="3" key="1">
    <citation type="journal article" date="2021" name="PeerJ">
        <title>Extensive microbial diversity within the chicken gut microbiome revealed by metagenomics and culture.</title>
        <authorList>
            <person name="Gilroy R."/>
            <person name="Ravi A."/>
            <person name="Getino M."/>
            <person name="Pursley I."/>
            <person name="Horton D.L."/>
            <person name="Alikhan N.F."/>
            <person name="Baker D."/>
            <person name="Gharbi K."/>
            <person name="Hall N."/>
            <person name="Watson M."/>
            <person name="Adriaenssens E.M."/>
            <person name="Foster-Nyarko E."/>
            <person name="Jarju S."/>
            <person name="Secka A."/>
            <person name="Antonio M."/>
            <person name="Oren A."/>
            <person name="Chaudhuri R.R."/>
            <person name="La Ragione R."/>
            <person name="Hildebrand F."/>
            <person name="Pallen M.J."/>
        </authorList>
    </citation>
    <scope>NUCLEOTIDE SEQUENCE</scope>
    <source>
        <strain evidence="3">CHK169-2315</strain>
    </source>
</reference>
<evidence type="ECO:0000313" key="3">
    <source>
        <dbReference type="EMBL" id="HIV74910.1"/>
    </source>
</evidence>
<dbReference type="PANTHER" id="PTHR35793:SF2">
    <property type="entry name" value="INNER MEMBRANE PROTEIN YJIG"/>
    <property type="match status" value="1"/>
</dbReference>
<protein>
    <submittedName>
        <fullName evidence="3">Spore maturation protein</fullName>
    </submittedName>
</protein>
<organism evidence="3 4">
    <name type="scientific">Candidatus Pseudogracilibacillus intestinigallinarum</name>
    <dbReference type="NCBI Taxonomy" id="2838742"/>
    <lineage>
        <taxon>Bacteria</taxon>
        <taxon>Bacillati</taxon>
        <taxon>Bacillota</taxon>
        <taxon>Bacilli</taxon>
        <taxon>Bacillales</taxon>
        <taxon>Bacillaceae</taxon>
        <taxon>Pseudogracilibacillus</taxon>
    </lineage>
</organism>
<feature type="transmembrane region" description="Helical" evidence="1">
    <location>
        <begin position="29"/>
        <end position="51"/>
    </location>
</feature>
<dbReference type="EMBL" id="DXHX01000118">
    <property type="protein sequence ID" value="HIV74910.1"/>
    <property type="molecule type" value="Genomic_DNA"/>
</dbReference>
<evidence type="ECO:0000313" key="4">
    <source>
        <dbReference type="Proteomes" id="UP000823937"/>
    </source>
</evidence>
<dbReference type="GO" id="GO:0005886">
    <property type="term" value="C:plasma membrane"/>
    <property type="evidence" value="ECO:0007669"/>
    <property type="project" value="TreeGrafter"/>
</dbReference>
<evidence type="ECO:0000259" key="2">
    <source>
        <dbReference type="Pfam" id="PF07670"/>
    </source>
</evidence>